<feature type="transmembrane region" description="Helical" evidence="1">
    <location>
        <begin position="9"/>
        <end position="33"/>
    </location>
</feature>
<keyword evidence="1" id="KW-1133">Transmembrane helix</keyword>
<feature type="transmembrane region" description="Helical" evidence="1">
    <location>
        <begin position="53"/>
        <end position="70"/>
    </location>
</feature>
<keyword evidence="1" id="KW-0472">Membrane</keyword>
<feature type="transmembrane region" description="Helical" evidence="1">
    <location>
        <begin position="77"/>
        <end position="95"/>
    </location>
</feature>
<name>A0ABT3ITE9_9BACT</name>
<evidence type="ECO:0000313" key="3">
    <source>
        <dbReference type="Proteomes" id="UP001207742"/>
    </source>
</evidence>
<dbReference type="RefSeq" id="WP_264734074.1">
    <property type="nucleotide sequence ID" value="NZ_JAPDNR010000001.1"/>
</dbReference>
<dbReference type="EMBL" id="JAPDNS010000002">
    <property type="protein sequence ID" value="MCW3487264.1"/>
    <property type="molecule type" value="Genomic_DNA"/>
</dbReference>
<evidence type="ECO:0000313" key="2">
    <source>
        <dbReference type="EMBL" id="MCW3487264.1"/>
    </source>
</evidence>
<gene>
    <name evidence="2" type="ORF">OL497_25425</name>
</gene>
<evidence type="ECO:0000256" key="1">
    <source>
        <dbReference type="SAM" id="Phobius"/>
    </source>
</evidence>
<dbReference type="Pfam" id="PF14087">
    <property type="entry name" value="DUF4267"/>
    <property type="match status" value="1"/>
</dbReference>
<dbReference type="InterPro" id="IPR025363">
    <property type="entry name" value="DUF4267"/>
</dbReference>
<sequence length="130" mass="14222">MKPLTVSIYFYLTLLTGILLVFIGIRFLVAPAVAEAAFGIHVPANGNFSFHDIKGIRDLFTGLVVIILLLRKEYSALGSLLVLSTMIPVMDFTVVLRQPGHATASLYPHAIAVILCVVLGSFYLRFTAKK</sequence>
<accession>A0ABT3ITE9</accession>
<feature type="transmembrane region" description="Helical" evidence="1">
    <location>
        <begin position="107"/>
        <end position="126"/>
    </location>
</feature>
<keyword evidence="1" id="KW-0812">Transmembrane</keyword>
<keyword evidence="3" id="KW-1185">Reference proteome</keyword>
<dbReference type="Proteomes" id="UP001207742">
    <property type="component" value="Unassembled WGS sequence"/>
</dbReference>
<proteinExistence type="predicted"/>
<organism evidence="2 3">
    <name type="scientific">Chitinophaga nivalis</name>
    <dbReference type="NCBI Taxonomy" id="2991709"/>
    <lineage>
        <taxon>Bacteria</taxon>
        <taxon>Pseudomonadati</taxon>
        <taxon>Bacteroidota</taxon>
        <taxon>Chitinophagia</taxon>
        <taxon>Chitinophagales</taxon>
        <taxon>Chitinophagaceae</taxon>
        <taxon>Chitinophaga</taxon>
    </lineage>
</organism>
<reference evidence="2 3" key="1">
    <citation type="submission" date="2022-10" db="EMBL/GenBank/DDBJ databases">
        <title>Chitinophaga nivalis PC15 sp. nov., isolated from Pyeongchang county, South Korea.</title>
        <authorList>
            <person name="Trinh H.N."/>
        </authorList>
    </citation>
    <scope>NUCLEOTIDE SEQUENCE [LARGE SCALE GENOMIC DNA]</scope>
    <source>
        <strain evidence="2 3">PC14</strain>
    </source>
</reference>
<protein>
    <submittedName>
        <fullName evidence="2">DUF4267 domain-containing protein</fullName>
    </submittedName>
</protein>
<comment type="caution">
    <text evidence="2">The sequence shown here is derived from an EMBL/GenBank/DDBJ whole genome shotgun (WGS) entry which is preliminary data.</text>
</comment>